<dbReference type="GO" id="GO:0009279">
    <property type="term" value="C:cell outer membrane"/>
    <property type="evidence" value="ECO:0007669"/>
    <property type="project" value="TreeGrafter"/>
</dbReference>
<dbReference type="SMART" id="SM00028">
    <property type="entry name" value="TPR"/>
    <property type="match status" value="6"/>
</dbReference>
<dbReference type="Pfam" id="PF13424">
    <property type="entry name" value="TPR_12"/>
    <property type="match status" value="1"/>
</dbReference>
<dbReference type="PROSITE" id="PS50005">
    <property type="entry name" value="TPR"/>
    <property type="match status" value="4"/>
</dbReference>
<evidence type="ECO:0000313" key="6">
    <source>
        <dbReference type="EMBL" id="GAK57923.1"/>
    </source>
</evidence>
<dbReference type="InterPro" id="IPR050498">
    <property type="entry name" value="Ycf3"/>
</dbReference>
<dbReference type="PROSITE" id="PS50293">
    <property type="entry name" value="TPR_REGION"/>
    <property type="match status" value="1"/>
</dbReference>
<dbReference type="GO" id="GO:0046813">
    <property type="term" value="P:receptor-mediated virion attachment to host cell"/>
    <property type="evidence" value="ECO:0007669"/>
    <property type="project" value="TreeGrafter"/>
</dbReference>
<dbReference type="eggNOG" id="COG0457">
    <property type="taxonomic scope" value="Bacteria"/>
</dbReference>
<dbReference type="STRING" id="1499967.U27_04895"/>
<dbReference type="Pfam" id="PF07719">
    <property type="entry name" value="TPR_2"/>
    <property type="match status" value="1"/>
</dbReference>
<feature type="region of interest" description="Disordered" evidence="4">
    <location>
        <begin position="159"/>
        <end position="192"/>
    </location>
</feature>
<sequence>MKKQTSLLVCSSLLMLGIASSPIALMAQEMGQKAHGIAREHYYQGVFYGKQENYQEAILELEQAIQADPGYADAYNALAVVYHRQKQYQQAIENYLMAIETNPGYVKARTNLAMIYHEQGHEQKALQQLEEALKYDSSYEPAQKLLGSVKNKVEAQEAQERLQQQAQAAARKPAPSAKPAAPPKKPTLPSTPTSVFIEGTRLILQGQLDAGIQAYQQGLQKSPRSAEGYTLLGLAAREKYRLTHDPAWRDQEVASFTKALQYDPQYLSALLGLGEFYYEQGLLSTAFAYFQQVLHIQPDHPAQDQLEAILRYAR</sequence>
<protein>
    <submittedName>
        <fullName evidence="6">Peptidase S1 and S6 chymotrypsin/Hap</fullName>
    </submittedName>
</protein>
<feature type="repeat" description="TPR" evidence="3">
    <location>
        <begin position="106"/>
        <end position="139"/>
    </location>
</feature>
<evidence type="ECO:0000256" key="4">
    <source>
        <dbReference type="SAM" id="MobiDB-lite"/>
    </source>
</evidence>
<keyword evidence="5" id="KW-0732">Signal</keyword>
<feature type="chain" id="PRO_5001755542" evidence="5">
    <location>
        <begin position="27"/>
        <end position="314"/>
    </location>
</feature>
<reference evidence="6" key="1">
    <citation type="journal article" date="2015" name="PeerJ">
        <title>First genomic representation of candidate bacterial phylum KSB3 points to enhanced environmental sensing as a trigger of wastewater bulking.</title>
        <authorList>
            <person name="Sekiguchi Y."/>
            <person name="Ohashi A."/>
            <person name="Parks D.H."/>
            <person name="Yamauchi T."/>
            <person name="Tyson G.W."/>
            <person name="Hugenholtz P."/>
        </authorList>
    </citation>
    <scope>NUCLEOTIDE SEQUENCE [LARGE SCALE GENOMIC DNA]</scope>
</reference>
<feature type="compositionally biased region" description="Low complexity" evidence="4">
    <location>
        <begin position="161"/>
        <end position="179"/>
    </location>
</feature>
<evidence type="ECO:0000256" key="2">
    <source>
        <dbReference type="ARBA" id="ARBA00022803"/>
    </source>
</evidence>
<name>A0A081C018_VECG1</name>
<evidence type="ECO:0000256" key="5">
    <source>
        <dbReference type="SAM" id="SignalP"/>
    </source>
</evidence>
<feature type="repeat" description="TPR" evidence="3">
    <location>
        <begin position="267"/>
        <end position="300"/>
    </location>
</feature>
<dbReference type="InterPro" id="IPR011990">
    <property type="entry name" value="TPR-like_helical_dom_sf"/>
</dbReference>
<feature type="repeat" description="TPR" evidence="3">
    <location>
        <begin position="72"/>
        <end position="105"/>
    </location>
</feature>
<dbReference type="InterPro" id="IPR019734">
    <property type="entry name" value="TPR_rpt"/>
</dbReference>
<dbReference type="PANTHER" id="PTHR44858:SF1">
    <property type="entry name" value="UDP-N-ACETYLGLUCOSAMINE--PEPTIDE N-ACETYLGLUCOSAMINYLTRANSFERASE SPINDLY-RELATED"/>
    <property type="match status" value="1"/>
</dbReference>
<dbReference type="SUPFAM" id="SSF48452">
    <property type="entry name" value="TPR-like"/>
    <property type="match status" value="1"/>
</dbReference>
<evidence type="ECO:0000256" key="1">
    <source>
        <dbReference type="ARBA" id="ARBA00022737"/>
    </source>
</evidence>
<organism evidence="6">
    <name type="scientific">Vecturithrix granuli</name>
    <dbReference type="NCBI Taxonomy" id="1499967"/>
    <lineage>
        <taxon>Bacteria</taxon>
        <taxon>Candidatus Moduliflexota</taxon>
        <taxon>Candidatus Vecturitrichia</taxon>
        <taxon>Candidatus Vecturitrichales</taxon>
        <taxon>Candidatus Vecturitrichaceae</taxon>
        <taxon>Candidatus Vecturithrix</taxon>
    </lineage>
</organism>
<dbReference type="AlphaFoldDB" id="A0A081C018"/>
<dbReference type="EMBL" id="DF820466">
    <property type="protein sequence ID" value="GAK57923.1"/>
    <property type="molecule type" value="Genomic_DNA"/>
</dbReference>
<keyword evidence="2 3" id="KW-0802">TPR repeat</keyword>
<dbReference type="Proteomes" id="UP000030661">
    <property type="component" value="Unassembled WGS sequence"/>
</dbReference>
<keyword evidence="1" id="KW-0677">Repeat</keyword>
<feature type="repeat" description="TPR" evidence="3">
    <location>
        <begin position="38"/>
        <end position="71"/>
    </location>
</feature>
<feature type="signal peptide" evidence="5">
    <location>
        <begin position="1"/>
        <end position="26"/>
    </location>
</feature>
<dbReference type="Gene3D" id="1.25.40.10">
    <property type="entry name" value="Tetratricopeptide repeat domain"/>
    <property type="match status" value="2"/>
</dbReference>
<dbReference type="PANTHER" id="PTHR44858">
    <property type="entry name" value="TETRATRICOPEPTIDE REPEAT PROTEIN 6"/>
    <property type="match status" value="1"/>
</dbReference>
<keyword evidence="7" id="KW-1185">Reference proteome</keyword>
<dbReference type="Pfam" id="PF14559">
    <property type="entry name" value="TPR_19"/>
    <property type="match status" value="1"/>
</dbReference>
<dbReference type="HOGENOM" id="CLU_884711_0_0_0"/>
<evidence type="ECO:0000313" key="7">
    <source>
        <dbReference type="Proteomes" id="UP000030661"/>
    </source>
</evidence>
<evidence type="ECO:0000256" key="3">
    <source>
        <dbReference type="PROSITE-ProRule" id="PRU00339"/>
    </source>
</evidence>
<gene>
    <name evidence="6" type="ORF">U27_04895</name>
</gene>
<accession>A0A081C018</accession>
<proteinExistence type="predicted"/>
<dbReference type="InterPro" id="IPR013105">
    <property type="entry name" value="TPR_2"/>
</dbReference>